<dbReference type="GO" id="GO:0004518">
    <property type="term" value="F:nuclease activity"/>
    <property type="evidence" value="ECO:0007669"/>
    <property type="project" value="UniProtKB-KW"/>
</dbReference>
<dbReference type="PROSITE" id="PS51194">
    <property type="entry name" value="HELICASE_CTER"/>
    <property type="match status" value="1"/>
</dbReference>
<dbReference type="InterPro" id="IPR006474">
    <property type="entry name" value="Helicase_Cas3_CRISPR-ass_core"/>
</dbReference>
<dbReference type="NCBIfam" id="TIGR01596">
    <property type="entry name" value="cas3_HD"/>
    <property type="match status" value="1"/>
</dbReference>
<dbReference type="KEGG" id="vpy:HZI73_17480"/>
<evidence type="ECO:0000256" key="6">
    <source>
        <dbReference type="ARBA" id="ARBA00022801"/>
    </source>
</evidence>
<dbReference type="InterPro" id="IPR011545">
    <property type="entry name" value="DEAD/DEAH_box_helicase_dom"/>
</dbReference>
<feature type="domain" description="Helicase ATP-binding" evidence="11">
    <location>
        <begin position="259"/>
        <end position="439"/>
    </location>
</feature>
<dbReference type="GO" id="GO:0051607">
    <property type="term" value="P:defense response to virus"/>
    <property type="evidence" value="ECO:0007669"/>
    <property type="project" value="UniProtKB-KW"/>
</dbReference>
<evidence type="ECO:0000256" key="7">
    <source>
        <dbReference type="ARBA" id="ARBA00022806"/>
    </source>
</evidence>
<dbReference type="Gene3D" id="3.40.50.300">
    <property type="entry name" value="P-loop containing nucleotide triphosphate hydrolases"/>
    <property type="match status" value="2"/>
</dbReference>
<dbReference type="NCBIfam" id="TIGR01587">
    <property type="entry name" value="cas3_core"/>
    <property type="match status" value="1"/>
</dbReference>
<dbReference type="Pfam" id="PF18019">
    <property type="entry name" value="Cas3_HD"/>
    <property type="match status" value="1"/>
</dbReference>
<dbReference type="InterPro" id="IPR006483">
    <property type="entry name" value="CRISPR-assoc_Cas3_HD"/>
</dbReference>
<dbReference type="AlphaFoldDB" id="A0A8J8MM14"/>
<evidence type="ECO:0000259" key="13">
    <source>
        <dbReference type="PROSITE" id="PS51643"/>
    </source>
</evidence>
<dbReference type="PROSITE" id="PS51192">
    <property type="entry name" value="HELICASE_ATP_BIND_1"/>
    <property type="match status" value="1"/>
</dbReference>
<feature type="domain" description="HD Cas3-type" evidence="13">
    <location>
        <begin position="38"/>
        <end position="220"/>
    </location>
</feature>
<comment type="similarity">
    <text evidence="10">Belongs to the DEAD box helicase family.</text>
</comment>
<evidence type="ECO:0000256" key="5">
    <source>
        <dbReference type="ARBA" id="ARBA00022741"/>
    </source>
</evidence>
<dbReference type="InterPro" id="IPR050079">
    <property type="entry name" value="DEAD_box_RNA_helicase"/>
</dbReference>
<dbReference type="Pfam" id="PF22590">
    <property type="entry name" value="Cas3-like_C_2"/>
    <property type="match status" value="1"/>
</dbReference>
<evidence type="ECO:0000256" key="9">
    <source>
        <dbReference type="ARBA" id="ARBA00023118"/>
    </source>
</evidence>
<keyword evidence="15" id="KW-1185">Reference proteome</keyword>
<dbReference type="InterPro" id="IPR054712">
    <property type="entry name" value="Cas3-like_dom"/>
</dbReference>
<evidence type="ECO:0000256" key="2">
    <source>
        <dbReference type="ARBA" id="ARBA00009046"/>
    </source>
</evidence>
<keyword evidence="9" id="KW-0051">Antiviral defense</keyword>
<dbReference type="CDD" id="cd09641">
    <property type="entry name" value="Cas3''_I"/>
    <property type="match status" value="1"/>
</dbReference>
<name>A0A8J8MM14_9FIRM</name>
<dbReference type="PANTHER" id="PTHR47959:SF16">
    <property type="entry name" value="CRISPR-ASSOCIATED NUCLEASE_HELICASE CAS3-RELATED"/>
    <property type="match status" value="1"/>
</dbReference>
<keyword evidence="8" id="KW-0067">ATP-binding</keyword>
<dbReference type="GO" id="GO:0005829">
    <property type="term" value="C:cytosol"/>
    <property type="evidence" value="ECO:0007669"/>
    <property type="project" value="TreeGrafter"/>
</dbReference>
<dbReference type="SMART" id="SM00490">
    <property type="entry name" value="HELICc"/>
    <property type="match status" value="1"/>
</dbReference>
<dbReference type="Pfam" id="PF00270">
    <property type="entry name" value="DEAD"/>
    <property type="match status" value="1"/>
</dbReference>
<accession>A0A8J8MM14</accession>
<dbReference type="PANTHER" id="PTHR47959">
    <property type="entry name" value="ATP-DEPENDENT RNA HELICASE RHLE-RELATED"/>
    <property type="match status" value="1"/>
</dbReference>
<evidence type="ECO:0000313" key="15">
    <source>
        <dbReference type="Proteomes" id="UP000683246"/>
    </source>
</evidence>
<sequence>MIEKHHQYLAKTLMGEEGTYDYHVQRCHDVFSHIITELEPYLEGLIAESGMSMKVFIQRMKQTIIFHDLGKLSPLFQGMLSKKIEGKIVDRMDHFRHEVLSTLYLYPLLEDGSLNFPFFLMAILGHHKSIDKQLQCFERERKRESWPLLSTEDIAYIHHYYGDYLDGKITDKKQKDCQRLLRIVSHRLISRTYLNKGLDIESLRLLYSITQGILCYCDWLGSADKPLKSITLTQDDFIKRLKSKVEEQGRTYQHRPFHQLCANEKSHVLAIAPTGAGKTEASLIWALGGKCHKIIFLMPTMVTSNSIYERLSTNYFDSDMCGLSHSGIQTYYALNIPQHDAFQLVQNKAFIPHVMVSTVDQMLSTGFNTGHWQFKEMALVGSHVIFDEIQAYDTYTIALITETIKKIVTLGGKVMIMSATMPKFLREHFAKLLSIEKPIIAHELMSRRSNKWCYLEKTINQLDDLIGEALDAGKKVALIINDVETVKEQYNKYKDKYRTMCLHSQFTMKDRTEKENILLSQNDIQLVIGTQVLEVSLDVSFEIMFSECAAIDSLIQRAGRCNRHGEYMGSCFYVFDYSEVSEVIYGENILKRTKEVILNQCGRLSEEEIGDMLESVYHDFNLCDEDYIRGQSIYSRVAYDFFICNLPMDEEQLKTRLFKYAKEVIIPIQFMDTVKEFVAQKKYAFIKLYEVPVSAKWYYQNKKNLYVENEMGLPIFCVDYRSDYGILVDNSSAEFI</sequence>
<evidence type="ECO:0000256" key="3">
    <source>
        <dbReference type="ARBA" id="ARBA00022722"/>
    </source>
</evidence>
<proteinExistence type="inferred from homology"/>
<dbReference type="EMBL" id="CP058649">
    <property type="protein sequence ID" value="QUI23976.1"/>
    <property type="molecule type" value="Genomic_DNA"/>
</dbReference>
<comment type="similarity">
    <text evidence="2">In the central section; belongs to the CRISPR-associated helicase Cas3 family.</text>
</comment>
<gene>
    <name evidence="14" type="primary">cas3</name>
    <name evidence="14" type="ORF">HZI73_17480</name>
</gene>
<evidence type="ECO:0000259" key="12">
    <source>
        <dbReference type="PROSITE" id="PS51194"/>
    </source>
</evidence>
<keyword evidence="5" id="KW-0547">Nucleotide-binding</keyword>
<dbReference type="Proteomes" id="UP000683246">
    <property type="component" value="Chromosome"/>
</dbReference>
<dbReference type="GO" id="GO:0046872">
    <property type="term" value="F:metal ion binding"/>
    <property type="evidence" value="ECO:0007669"/>
    <property type="project" value="UniProtKB-KW"/>
</dbReference>
<organism evidence="14 15">
    <name type="scientific">Vallitalea pronyensis</name>
    <dbReference type="NCBI Taxonomy" id="1348613"/>
    <lineage>
        <taxon>Bacteria</taxon>
        <taxon>Bacillati</taxon>
        <taxon>Bacillota</taxon>
        <taxon>Clostridia</taxon>
        <taxon>Lachnospirales</taxon>
        <taxon>Vallitaleaceae</taxon>
        <taxon>Vallitalea</taxon>
    </lineage>
</organism>
<keyword evidence="3" id="KW-0540">Nuclease</keyword>
<dbReference type="InterPro" id="IPR027417">
    <property type="entry name" value="P-loop_NTPase"/>
</dbReference>
<protein>
    <submittedName>
        <fullName evidence="14">CRISPR-associated helicase Cas3</fullName>
    </submittedName>
</protein>
<dbReference type="InterPro" id="IPR001650">
    <property type="entry name" value="Helicase_C-like"/>
</dbReference>
<dbReference type="GO" id="GO:0003676">
    <property type="term" value="F:nucleic acid binding"/>
    <property type="evidence" value="ECO:0007669"/>
    <property type="project" value="InterPro"/>
</dbReference>
<dbReference type="InterPro" id="IPR038257">
    <property type="entry name" value="CRISPR-assoc_Cas3_HD_sf"/>
</dbReference>
<evidence type="ECO:0000256" key="8">
    <source>
        <dbReference type="ARBA" id="ARBA00022840"/>
    </source>
</evidence>
<dbReference type="GO" id="GO:0003724">
    <property type="term" value="F:RNA helicase activity"/>
    <property type="evidence" value="ECO:0007669"/>
    <property type="project" value="TreeGrafter"/>
</dbReference>
<dbReference type="SMART" id="SM00487">
    <property type="entry name" value="DEXDc"/>
    <property type="match status" value="1"/>
</dbReference>
<comment type="similarity">
    <text evidence="1">In the N-terminal section; belongs to the CRISPR-associated nuclease Cas3-HD family.</text>
</comment>
<dbReference type="RefSeq" id="WP_212694666.1">
    <property type="nucleotide sequence ID" value="NZ_CP058649.1"/>
</dbReference>
<dbReference type="GO" id="GO:0016787">
    <property type="term" value="F:hydrolase activity"/>
    <property type="evidence" value="ECO:0007669"/>
    <property type="project" value="UniProtKB-KW"/>
</dbReference>
<evidence type="ECO:0000256" key="10">
    <source>
        <dbReference type="ARBA" id="ARBA00038437"/>
    </source>
</evidence>
<dbReference type="Gene3D" id="1.10.3210.30">
    <property type="match status" value="1"/>
</dbReference>
<evidence type="ECO:0000256" key="1">
    <source>
        <dbReference type="ARBA" id="ARBA00006847"/>
    </source>
</evidence>
<keyword evidence="4" id="KW-0479">Metal-binding</keyword>
<evidence type="ECO:0000256" key="4">
    <source>
        <dbReference type="ARBA" id="ARBA00022723"/>
    </source>
</evidence>
<dbReference type="InterPro" id="IPR014001">
    <property type="entry name" value="Helicase_ATP-bd"/>
</dbReference>
<feature type="domain" description="Helicase C-terminal" evidence="12">
    <location>
        <begin position="461"/>
        <end position="610"/>
    </location>
</feature>
<dbReference type="SUPFAM" id="SSF52540">
    <property type="entry name" value="P-loop containing nucleoside triphosphate hydrolases"/>
    <property type="match status" value="1"/>
</dbReference>
<keyword evidence="7" id="KW-0347">Helicase</keyword>
<reference evidence="14" key="1">
    <citation type="submission" date="2020-07" db="EMBL/GenBank/DDBJ databases">
        <title>Vallitalea pronyensis genome.</title>
        <authorList>
            <person name="Postec A."/>
        </authorList>
    </citation>
    <scope>NUCLEOTIDE SEQUENCE</scope>
    <source>
        <strain evidence="14">FatNI3</strain>
    </source>
</reference>
<keyword evidence="6" id="KW-0378">Hydrolase</keyword>
<evidence type="ECO:0000313" key="14">
    <source>
        <dbReference type="EMBL" id="QUI23976.1"/>
    </source>
</evidence>
<dbReference type="PROSITE" id="PS51643">
    <property type="entry name" value="HD_CAS3"/>
    <property type="match status" value="1"/>
</dbReference>
<evidence type="ECO:0000259" key="11">
    <source>
        <dbReference type="PROSITE" id="PS51192"/>
    </source>
</evidence>
<dbReference type="GO" id="GO:0005524">
    <property type="term" value="F:ATP binding"/>
    <property type="evidence" value="ECO:0007669"/>
    <property type="project" value="UniProtKB-KW"/>
</dbReference>